<dbReference type="InterPro" id="IPR017853">
    <property type="entry name" value="GH"/>
</dbReference>
<evidence type="ECO:0000256" key="1">
    <source>
        <dbReference type="ARBA" id="ARBA00001231"/>
    </source>
</evidence>
<dbReference type="GO" id="GO:0005975">
    <property type="term" value="P:carbohydrate metabolic process"/>
    <property type="evidence" value="ECO:0007669"/>
    <property type="project" value="InterPro"/>
</dbReference>
<comment type="caution">
    <text evidence="12">The sequence shown here is derived from an EMBL/GenBank/DDBJ whole genome shotgun (WGS) entry which is preliminary data.</text>
</comment>
<dbReference type="AlphaFoldDB" id="A0A9Q0N3Z2"/>
<proteinExistence type="inferred from homology"/>
<dbReference type="InterPro" id="IPR029019">
    <property type="entry name" value="HEX_eukaryotic_N"/>
</dbReference>
<dbReference type="Pfam" id="PF00728">
    <property type="entry name" value="Glyco_hydro_20"/>
    <property type="match status" value="1"/>
</dbReference>
<evidence type="ECO:0000256" key="3">
    <source>
        <dbReference type="ARBA" id="ARBA00022729"/>
    </source>
</evidence>
<feature type="transmembrane region" description="Helical" evidence="9">
    <location>
        <begin position="9"/>
        <end position="30"/>
    </location>
</feature>
<name>A0A9Q0N3Z2_9DIPT</name>
<dbReference type="Gene3D" id="3.30.379.10">
    <property type="entry name" value="Chitobiase/beta-hexosaminidase domain 2-like"/>
    <property type="match status" value="1"/>
</dbReference>
<keyword evidence="9" id="KW-0472">Membrane</keyword>
<evidence type="ECO:0000313" key="13">
    <source>
        <dbReference type="Proteomes" id="UP001151699"/>
    </source>
</evidence>
<dbReference type="PIRSF" id="PIRSF001093">
    <property type="entry name" value="B-hxosamndse_ab_euk"/>
    <property type="match status" value="1"/>
</dbReference>
<reference evidence="12" key="1">
    <citation type="submission" date="2022-07" db="EMBL/GenBank/DDBJ databases">
        <authorList>
            <person name="Trinca V."/>
            <person name="Uliana J.V.C."/>
            <person name="Torres T.T."/>
            <person name="Ward R.J."/>
            <person name="Monesi N."/>
        </authorList>
    </citation>
    <scope>NUCLEOTIDE SEQUENCE</scope>
    <source>
        <strain evidence="12">HSMRA1968</strain>
        <tissue evidence="12">Whole embryos</tissue>
    </source>
</reference>
<dbReference type="OrthoDB" id="428480at2759"/>
<evidence type="ECO:0000259" key="10">
    <source>
        <dbReference type="Pfam" id="PF00728"/>
    </source>
</evidence>
<evidence type="ECO:0000256" key="9">
    <source>
        <dbReference type="SAM" id="Phobius"/>
    </source>
</evidence>
<sequence>MNKLFSSEYILCYVVSALITCGVISVIVVVSTTTNTSEKRNDSRTLPMWAFKCENNKCVKIKYNSETADNIGFAFCRETCASSNAINVWPSVQQIQSNASKFYKIKTIKFRENNSKNDVNNFWEDNVARFFKQIDNKKSKVLQLTEGEIDVIIDININSKNIDLTMETIESYSLEALDEGGIVKIIIRSASIFGGRHALETLIQMIFYDDFSNTLMIRSGITIFDGPIYKHRGISLDTSRNFLSKDAIKRNIDAMAMVKLNAFHWHITDSHSWPMSIKSHSYLSDYGAYDSAKVYTADDISEIVDYAYNRGIRVIPELDAPAHVGEGWQFTELLTCFGIQPWQNYCYEPPCGQFNPTIDRLYDVLDDIYKEMIDMFHSPDVFHMGGDEVHFKCWETSSNLTTWMLNRGWALNDDGYTRLWSYFQNKALEKLDKWARNNTKIILFTSTLTEPEYLHYLDNQRYIIQVWTNLDDPMVSNLLENNFQIIISNSDVMYLDCGYESWTGTGNNWCSPYSGWQDIYNNDFKSFEAYKSQILGAEVLLWTEQADDASLDGRLWPRGIALAERLWSDSNRTYRDIEPGMLLQRQRFLHNGISPESLQPEWCLQNEGECPLI</sequence>
<keyword evidence="5" id="KW-0325">Glycoprotein</keyword>
<protein>
    <recommendedName>
        <fullName evidence="7">Beta-hexosaminidase</fullName>
        <ecNumber evidence="7">3.2.1.52</ecNumber>
    </recommendedName>
</protein>
<keyword evidence="9" id="KW-1133">Transmembrane helix</keyword>
<gene>
    <name evidence="12" type="primary">HEXC_0</name>
    <name evidence="12" type="ORF">Bhyg_07437</name>
</gene>
<organism evidence="12 13">
    <name type="scientific">Pseudolycoriella hygida</name>
    <dbReference type="NCBI Taxonomy" id="35572"/>
    <lineage>
        <taxon>Eukaryota</taxon>
        <taxon>Metazoa</taxon>
        <taxon>Ecdysozoa</taxon>
        <taxon>Arthropoda</taxon>
        <taxon>Hexapoda</taxon>
        <taxon>Insecta</taxon>
        <taxon>Pterygota</taxon>
        <taxon>Neoptera</taxon>
        <taxon>Endopterygota</taxon>
        <taxon>Diptera</taxon>
        <taxon>Nematocera</taxon>
        <taxon>Sciaroidea</taxon>
        <taxon>Sciaridae</taxon>
        <taxon>Pseudolycoriella</taxon>
    </lineage>
</organism>
<dbReference type="EC" id="3.2.1.52" evidence="7"/>
<comment type="similarity">
    <text evidence="2 7">Belongs to the glycosyl hydrolase 20 family.</text>
</comment>
<keyword evidence="6 7" id="KW-0326">Glycosidase</keyword>
<evidence type="ECO:0000313" key="12">
    <source>
        <dbReference type="EMBL" id="KAJ6642486.1"/>
    </source>
</evidence>
<accession>A0A9Q0N3Z2</accession>
<evidence type="ECO:0000256" key="8">
    <source>
        <dbReference type="PIRSR" id="PIRSR001093-1"/>
    </source>
</evidence>
<evidence type="ECO:0000256" key="4">
    <source>
        <dbReference type="ARBA" id="ARBA00022801"/>
    </source>
</evidence>
<evidence type="ECO:0000256" key="6">
    <source>
        <dbReference type="ARBA" id="ARBA00023295"/>
    </source>
</evidence>
<dbReference type="InterPro" id="IPR015883">
    <property type="entry name" value="Glyco_hydro_20_cat"/>
</dbReference>
<dbReference type="PANTHER" id="PTHR22600">
    <property type="entry name" value="BETA-HEXOSAMINIDASE"/>
    <property type="match status" value="1"/>
</dbReference>
<dbReference type="CDD" id="cd06562">
    <property type="entry name" value="GH20_HexA_HexB-like"/>
    <property type="match status" value="1"/>
</dbReference>
<keyword evidence="9" id="KW-0812">Transmembrane</keyword>
<dbReference type="GO" id="GO:0016231">
    <property type="term" value="F:beta-N-acetylglucosaminidase activity"/>
    <property type="evidence" value="ECO:0007669"/>
    <property type="project" value="TreeGrafter"/>
</dbReference>
<evidence type="ECO:0000259" key="11">
    <source>
        <dbReference type="Pfam" id="PF14845"/>
    </source>
</evidence>
<dbReference type="GO" id="GO:0005886">
    <property type="term" value="C:plasma membrane"/>
    <property type="evidence" value="ECO:0007669"/>
    <property type="project" value="TreeGrafter"/>
</dbReference>
<keyword evidence="3" id="KW-0732">Signal</keyword>
<feature type="domain" description="Glycoside hydrolase family 20 catalytic" evidence="10">
    <location>
        <begin position="229"/>
        <end position="569"/>
    </location>
</feature>
<feature type="domain" description="Beta-hexosaminidase eukaryotic type N-terminal" evidence="11">
    <location>
        <begin position="88"/>
        <end position="205"/>
    </location>
</feature>
<keyword evidence="13" id="KW-1185">Reference proteome</keyword>
<dbReference type="Gene3D" id="3.20.20.80">
    <property type="entry name" value="Glycosidases"/>
    <property type="match status" value="1"/>
</dbReference>
<dbReference type="PANTHER" id="PTHR22600:SF26">
    <property type="entry name" value="BETA-N-ACETYLHEXOSAMINIDASE"/>
    <property type="match status" value="1"/>
</dbReference>
<evidence type="ECO:0000256" key="7">
    <source>
        <dbReference type="PIRNR" id="PIRNR001093"/>
    </source>
</evidence>
<dbReference type="PRINTS" id="PR00738">
    <property type="entry name" value="GLHYDRLASE20"/>
</dbReference>
<dbReference type="InterPro" id="IPR029018">
    <property type="entry name" value="Hex-like_dom2"/>
</dbReference>
<dbReference type="GO" id="GO:0030203">
    <property type="term" value="P:glycosaminoglycan metabolic process"/>
    <property type="evidence" value="ECO:0007669"/>
    <property type="project" value="TreeGrafter"/>
</dbReference>
<dbReference type="InterPro" id="IPR025705">
    <property type="entry name" value="Beta_hexosaminidase_sua/sub"/>
</dbReference>
<keyword evidence="4 7" id="KW-0378">Hydrolase</keyword>
<dbReference type="FunFam" id="3.20.20.80:FF:000063">
    <property type="entry name" value="Beta-hexosaminidase"/>
    <property type="match status" value="1"/>
</dbReference>
<comment type="catalytic activity">
    <reaction evidence="1 7">
        <text>Hydrolysis of terminal non-reducing N-acetyl-D-hexosamine residues in N-acetyl-beta-D-hexosaminides.</text>
        <dbReference type="EC" id="3.2.1.52"/>
    </reaction>
</comment>
<evidence type="ECO:0000256" key="5">
    <source>
        <dbReference type="ARBA" id="ARBA00023180"/>
    </source>
</evidence>
<dbReference type="SUPFAM" id="SSF55545">
    <property type="entry name" value="beta-N-acetylhexosaminidase-like domain"/>
    <property type="match status" value="1"/>
</dbReference>
<evidence type="ECO:0000256" key="2">
    <source>
        <dbReference type="ARBA" id="ARBA00006285"/>
    </source>
</evidence>
<dbReference type="Proteomes" id="UP001151699">
    <property type="component" value="Chromosome B"/>
</dbReference>
<dbReference type="SUPFAM" id="SSF51445">
    <property type="entry name" value="(Trans)glycosidases"/>
    <property type="match status" value="1"/>
</dbReference>
<feature type="active site" description="Proton donor" evidence="8">
    <location>
        <position position="388"/>
    </location>
</feature>
<dbReference type="EMBL" id="WJQU01000002">
    <property type="protein sequence ID" value="KAJ6642486.1"/>
    <property type="molecule type" value="Genomic_DNA"/>
</dbReference>
<dbReference type="Pfam" id="PF14845">
    <property type="entry name" value="Glycohydro_20b2"/>
    <property type="match status" value="1"/>
</dbReference>